<dbReference type="Gene3D" id="3.40.50.1820">
    <property type="entry name" value="alpha/beta hydrolase"/>
    <property type="match status" value="1"/>
</dbReference>
<evidence type="ECO:0000313" key="5">
    <source>
        <dbReference type="EMBL" id="KAL0820644.1"/>
    </source>
</evidence>
<dbReference type="Pfam" id="PF00135">
    <property type="entry name" value="COesterase"/>
    <property type="match status" value="1"/>
</dbReference>
<organism evidence="5 6">
    <name type="scientific">Loxostege sticticalis</name>
    <name type="common">Beet webworm moth</name>
    <dbReference type="NCBI Taxonomy" id="481309"/>
    <lineage>
        <taxon>Eukaryota</taxon>
        <taxon>Metazoa</taxon>
        <taxon>Ecdysozoa</taxon>
        <taxon>Arthropoda</taxon>
        <taxon>Hexapoda</taxon>
        <taxon>Insecta</taxon>
        <taxon>Pterygota</taxon>
        <taxon>Neoptera</taxon>
        <taxon>Endopterygota</taxon>
        <taxon>Lepidoptera</taxon>
        <taxon>Glossata</taxon>
        <taxon>Ditrysia</taxon>
        <taxon>Pyraloidea</taxon>
        <taxon>Crambidae</taxon>
        <taxon>Pyraustinae</taxon>
        <taxon>Loxostege</taxon>
    </lineage>
</organism>
<name>A0ABD0SLC3_LOXSC</name>
<evidence type="ECO:0000256" key="3">
    <source>
        <dbReference type="SAM" id="SignalP"/>
    </source>
</evidence>
<keyword evidence="2" id="KW-1133">Transmembrane helix</keyword>
<feature type="domain" description="Carboxylesterase type B" evidence="4">
    <location>
        <begin position="27"/>
        <end position="508"/>
    </location>
</feature>
<keyword evidence="3" id="KW-0732">Signal</keyword>
<evidence type="ECO:0000313" key="6">
    <source>
        <dbReference type="Proteomes" id="UP001549921"/>
    </source>
</evidence>
<comment type="caution">
    <text evidence="5">The sequence shown here is derived from an EMBL/GenBank/DDBJ whole genome shotgun (WGS) entry which is preliminary data.</text>
</comment>
<keyword evidence="1" id="KW-0325">Glycoprotein</keyword>
<feature type="chain" id="PRO_5044770220" description="Carboxylesterase type B domain-containing protein" evidence="3">
    <location>
        <begin position="19"/>
        <end position="618"/>
    </location>
</feature>
<feature type="signal peptide" evidence="3">
    <location>
        <begin position="1"/>
        <end position="18"/>
    </location>
</feature>
<sequence length="618" mass="69056">MFILILLIKCVFVLGVFSQKNTNEYIKVQTTEGIVVGRKELNGDYVAFYGIPYAGSVAGRNRFKVAPAPVKRSEEFLAVDESILCAQPSIHGLVGKEDCLTLNIFTKNLTTPKPVIVWLDGEEYSTTNSTPRYSFRSLVQSDIVFIRVNYRLSIFGFLCLGVEEAPGNAGLKDVVKALKWIHENIAGFGGDPNNVMLLGHGSGAAMVDLLTVSPLAKGLIAKAVALSGSALSPWAMAYDPIGYAKALGAKFQFYNDTQAELAKFFSTIDADDLVNEISKFTFTNHSVLFAPCVENTNLSGSFLEDDPLKLIRSDKYQIPFIASYVNREGTIRVKEAVEGNWLKMMQNDFKAFLPANLAFKNESIRTFIGREVRQAYFGNNNNLSLITSETIQDFLAYIGDSLFTVPVIRGVHERAESGSQAVWLLEFTYKDVNYDWPYPHIRIEGVKHGDILNYIFDLDSRPVNDKPKKSLIGRLVAFAYNGQPVEGSLWVPYTVEDAYYLRILGHAGSTAEYPIPIFTEGMQSKPLDQSVNFWNSISEYYATPTRVTSDELIVNYYADPESANNSSTLPIILGTLAVTVIIISIIIYTVQNKRKRGRAYSVRTLEDIRCLRWLKEKF</sequence>
<reference evidence="5 6" key="1">
    <citation type="submission" date="2024-06" db="EMBL/GenBank/DDBJ databases">
        <title>A chromosome-level genome assembly of beet webworm, Loxostege sticticalis.</title>
        <authorList>
            <person name="Zhang Y."/>
        </authorList>
    </citation>
    <scope>NUCLEOTIDE SEQUENCE [LARGE SCALE GENOMIC DNA]</scope>
    <source>
        <strain evidence="5">AQ028</strain>
        <tissue evidence="5">Male pupae</tissue>
    </source>
</reference>
<dbReference type="AlphaFoldDB" id="A0ABD0SLC3"/>
<proteinExistence type="predicted"/>
<protein>
    <recommendedName>
        <fullName evidence="4">Carboxylesterase type B domain-containing protein</fullName>
    </recommendedName>
</protein>
<dbReference type="EMBL" id="JBEDNZ010000019">
    <property type="protein sequence ID" value="KAL0820644.1"/>
    <property type="molecule type" value="Genomic_DNA"/>
</dbReference>
<dbReference type="SUPFAM" id="SSF53474">
    <property type="entry name" value="alpha/beta-Hydrolases"/>
    <property type="match status" value="1"/>
</dbReference>
<dbReference type="InterPro" id="IPR050309">
    <property type="entry name" value="Type-B_Carboxylest/Lipase"/>
</dbReference>
<accession>A0ABD0SLC3</accession>
<evidence type="ECO:0000259" key="4">
    <source>
        <dbReference type="Pfam" id="PF00135"/>
    </source>
</evidence>
<dbReference type="InterPro" id="IPR002018">
    <property type="entry name" value="CarbesteraseB"/>
</dbReference>
<keyword evidence="2" id="KW-0472">Membrane</keyword>
<feature type="transmembrane region" description="Helical" evidence="2">
    <location>
        <begin position="569"/>
        <end position="590"/>
    </location>
</feature>
<evidence type="ECO:0000256" key="2">
    <source>
        <dbReference type="SAM" id="Phobius"/>
    </source>
</evidence>
<dbReference type="Proteomes" id="UP001549921">
    <property type="component" value="Unassembled WGS sequence"/>
</dbReference>
<dbReference type="PANTHER" id="PTHR11559">
    <property type="entry name" value="CARBOXYLESTERASE"/>
    <property type="match status" value="1"/>
</dbReference>
<keyword evidence="2" id="KW-0812">Transmembrane</keyword>
<evidence type="ECO:0000256" key="1">
    <source>
        <dbReference type="ARBA" id="ARBA00023180"/>
    </source>
</evidence>
<gene>
    <name evidence="5" type="ORF">ABMA28_006479</name>
</gene>
<dbReference type="InterPro" id="IPR029058">
    <property type="entry name" value="AB_hydrolase_fold"/>
</dbReference>